<dbReference type="HAMAP" id="MF_01401">
    <property type="entry name" value="MsrA"/>
    <property type="match status" value="1"/>
</dbReference>
<evidence type="ECO:0000313" key="12">
    <source>
        <dbReference type="EMBL" id="CEN52215.1"/>
    </source>
</evidence>
<dbReference type="InterPro" id="IPR036509">
    <property type="entry name" value="Met_Sox_Rdtase_MsrA_sf"/>
</dbReference>
<keyword evidence="4" id="KW-0511">Multifunctional enzyme</keyword>
<dbReference type="GO" id="GO:0033743">
    <property type="term" value="F:peptide-methionine (R)-S-oxide reductase activity"/>
    <property type="evidence" value="ECO:0007669"/>
    <property type="project" value="UniProtKB-EC"/>
</dbReference>
<dbReference type="Gene3D" id="2.170.150.20">
    <property type="entry name" value="Peptide methionine sulfoxide reductase"/>
    <property type="match status" value="1"/>
</dbReference>
<evidence type="ECO:0000256" key="4">
    <source>
        <dbReference type="ARBA" id="ARBA00023268"/>
    </source>
</evidence>
<dbReference type="EC" id="1.8.4.11" evidence="9"/>
<feature type="active site" evidence="9">
    <location>
        <position position="15"/>
    </location>
</feature>
<dbReference type="Pfam" id="PF01625">
    <property type="entry name" value="PMSR"/>
    <property type="match status" value="1"/>
</dbReference>
<evidence type="ECO:0000313" key="14">
    <source>
        <dbReference type="Proteomes" id="UP000045051"/>
    </source>
</evidence>
<name>A0A0B7HUG8_9FLAO</name>
<dbReference type="GO" id="GO:0005737">
    <property type="term" value="C:cytoplasm"/>
    <property type="evidence" value="ECO:0007669"/>
    <property type="project" value="TreeGrafter"/>
</dbReference>
<dbReference type="InterPro" id="IPR002569">
    <property type="entry name" value="Met_Sox_Rdtase_MsrA_dom"/>
</dbReference>
<gene>
    <name evidence="11" type="primary">msrAB</name>
    <name evidence="9" type="synonym">msrA</name>
    <name evidence="11" type="ORF">CCAND38_100016</name>
    <name evidence="12" type="ORF">CCAND93_220040</name>
</gene>
<comment type="similarity">
    <text evidence="9">Belongs to the MsrA Met sulfoxide reductase family.</text>
</comment>
<dbReference type="PANTHER" id="PTHR10173:SF59">
    <property type="entry name" value="PEPTIDE METHIONINE SULFOXIDE REDUCTASE MSRA_MSRB"/>
    <property type="match status" value="1"/>
</dbReference>
<dbReference type="NCBIfam" id="TIGR00401">
    <property type="entry name" value="msrA"/>
    <property type="match status" value="1"/>
</dbReference>
<reference evidence="13 14" key="1">
    <citation type="submission" date="2015-01" db="EMBL/GenBank/DDBJ databases">
        <authorList>
            <person name="MANFREDI Pablo"/>
        </authorList>
    </citation>
    <scope>NUCLEOTIDE SEQUENCE [LARGE SCALE GENOMIC DNA]</scope>
    <source>
        <strain evidence="11 14">CcD38</strain>
        <strain evidence="12 13">CcD93</strain>
    </source>
</reference>
<dbReference type="InterPro" id="IPR028427">
    <property type="entry name" value="Met_Sox_Rdtase_MsrB"/>
</dbReference>
<dbReference type="Gene3D" id="3.30.1060.10">
    <property type="entry name" value="Peptide methionine sulphoxide reductase MsrA"/>
    <property type="match status" value="1"/>
</dbReference>
<dbReference type="GeneID" id="97264694"/>
<dbReference type="EMBL" id="CDOL01000135">
    <property type="protein sequence ID" value="CEN52215.1"/>
    <property type="molecule type" value="Genomic_DNA"/>
</dbReference>
<evidence type="ECO:0000256" key="5">
    <source>
        <dbReference type="ARBA" id="ARBA00024679"/>
    </source>
</evidence>
<dbReference type="SUPFAM" id="SSF51316">
    <property type="entry name" value="Mss4-like"/>
    <property type="match status" value="1"/>
</dbReference>
<dbReference type="NCBIfam" id="TIGR00357">
    <property type="entry name" value="peptide-methionine (R)-S-oxide reductase MsrB"/>
    <property type="match status" value="1"/>
</dbReference>
<feature type="domain" description="MsrB" evidence="10">
    <location>
        <begin position="182"/>
        <end position="305"/>
    </location>
</feature>
<dbReference type="GO" id="GO:0030091">
    <property type="term" value="P:protein repair"/>
    <property type="evidence" value="ECO:0007669"/>
    <property type="project" value="InterPro"/>
</dbReference>
<dbReference type="Pfam" id="PF01641">
    <property type="entry name" value="SelR"/>
    <property type="match status" value="1"/>
</dbReference>
<dbReference type="PROSITE" id="PS51790">
    <property type="entry name" value="MSRB"/>
    <property type="match status" value="1"/>
</dbReference>
<dbReference type="OrthoDB" id="4174719at2"/>
<dbReference type="STRING" id="1848903.CCAND38_100016"/>
<dbReference type="AlphaFoldDB" id="A0A0B7HUG8"/>
<evidence type="ECO:0000313" key="11">
    <source>
        <dbReference type="EMBL" id="CEN43336.1"/>
    </source>
</evidence>
<dbReference type="InterPro" id="IPR011057">
    <property type="entry name" value="Mss4-like_sf"/>
</dbReference>
<sequence length="322" mass="37287">MKSETMKEIYFAGGCFWGTDHFFKQVRGVITTEPGYVNGHTNKPIYEEVNTDTTGYAEAVKVIYDPKEVRLELLIKLFFETIDPTSLNKQGNDVGTRYRTGVYYTNAKDKAVTDAFFNKIERMYFRPIVVERKPLEVFYPAEDWHRDYLIRNPNGYCHIEPHLFAYASKANPKKPRYKRESQSFLKKKLTPLQYAVTQKKATEQPFDNLYWNENRKGIYVDITTGEPLFLSSDKYDSGSGWPSFTRPIDDSLIIEKPHKSGGKTRVEVRSKTGNSHLGHLFNDGPLHKGGLRYSINSASLRFIPKEDMEKEGYGIYLFLFME</sequence>
<proteinExistence type="inferred from homology"/>
<keyword evidence="14" id="KW-1185">Reference proteome</keyword>
<evidence type="ECO:0000259" key="10">
    <source>
        <dbReference type="PROSITE" id="PS51790"/>
    </source>
</evidence>
<dbReference type="PANTHER" id="PTHR10173">
    <property type="entry name" value="METHIONINE SULFOXIDE REDUCTASE"/>
    <property type="match status" value="1"/>
</dbReference>
<comment type="similarity">
    <text evidence="2">In the N-terminal section; belongs to the MsrA Met sulfoxide reductase family.</text>
</comment>
<comment type="similarity">
    <text evidence="1">In the C-terminal section; belongs to the MsrB Met sulfoxide reductase family.</text>
</comment>
<comment type="catalytic activity">
    <reaction evidence="8 9">
        <text>[thioredoxin]-disulfide + L-methionine + H2O = L-methionine (S)-S-oxide + [thioredoxin]-dithiol</text>
        <dbReference type="Rhea" id="RHEA:19993"/>
        <dbReference type="Rhea" id="RHEA-COMP:10698"/>
        <dbReference type="Rhea" id="RHEA-COMP:10700"/>
        <dbReference type="ChEBI" id="CHEBI:15377"/>
        <dbReference type="ChEBI" id="CHEBI:29950"/>
        <dbReference type="ChEBI" id="CHEBI:50058"/>
        <dbReference type="ChEBI" id="CHEBI:57844"/>
        <dbReference type="ChEBI" id="CHEBI:58772"/>
        <dbReference type="EC" id="1.8.4.11"/>
    </reaction>
</comment>
<dbReference type="FunFam" id="2.170.150.20:FF:000003">
    <property type="entry name" value="Peptide methionine sulfoxide reductase MsrB"/>
    <property type="match status" value="1"/>
</dbReference>
<dbReference type="InterPro" id="IPR002579">
    <property type="entry name" value="Met_Sox_Rdtase_MsrB_dom"/>
</dbReference>
<organism evidence="11 14">
    <name type="scientific">Capnocytophaga canis</name>
    <dbReference type="NCBI Taxonomy" id="1848903"/>
    <lineage>
        <taxon>Bacteria</taxon>
        <taxon>Pseudomonadati</taxon>
        <taxon>Bacteroidota</taxon>
        <taxon>Flavobacteriia</taxon>
        <taxon>Flavobacteriales</taxon>
        <taxon>Flavobacteriaceae</taxon>
        <taxon>Capnocytophaga</taxon>
    </lineage>
</organism>
<accession>A0A0B7HUG8</accession>
<evidence type="ECO:0000256" key="8">
    <source>
        <dbReference type="ARBA" id="ARBA00048782"/>
    </source>
</evidence>
<dbReference type="SUPFAM" id="SSF55068">
    <property type="entry name" value="Peptide methionine sulfoxide reductase"/>
    <property type="match status" value="1"/>
</dbReference>
<dbReference type="Proteomes" id="UP000038200">
    <property type="component" value="Unassembled WGS sequence"/>
</dbReference>
<dbReference type="GO" id="GO:0008113">
    <property type="term" value="F:peptide-methionine (S)-S-oxide reductase activity"/>
    <property type="evidence" value="ECO:0007669"/>
    <property type="project" value="UniProtKB-UniRule"/>
</dbReference>
<evidence type="ECO:0000256" key="9">
    <source>
        <dbReference type="HAMAP-Rule" id="MF_01401"/>
    </source>
</evidence>
<dbReference type="EMBL" id="CDOI01000002">
    <property type="protein sequence ID" value="CEN43336.1"/>
    <property type="molecule type" value="Genomic_DNA"/>
</dbReference>
<comment type="catalytic activity">
    <reaction evidence="7">
        <text>L-methionyl-[protein] + [thioredoxin]-disulfide + H2O = L-methionyl-(R)-S-oxide-[protein] + [thioredoxin]-dithiol</text>
        <dbReference type="Rhea" id="RHEA:24164"/>
        <dbReference type="Rhea" id="RHEA-COMP:10698"/>
        <dbReference type="Rhea" id="RHEA-COMP:10700"/>
        <dbReference type="Rhea" id="RHEA-COMP:12313"/>
        <dbReference type="Rhea" id="RHEA-COMP:12314"/>
        <dbReference type="ChEBI" id="CHEBI:15377"/>
        <dbReference type="ChEBI" id="CHEBI:16044"/>
        <dbReference type="ChEBI" id="CHEBI:29950"/>
        <dbReference type="ChEBI" id="CHEBI:45764"/>
        <dbReference type="ChEBI" id="CHEBI:50058"/>
        <dbReference type="EC" id="1.8.4.12"/>
    </reaction>
</comment>
<evidence type="ECO:0000256" key="3">
    <source>
        <dbReference type="ARBA" id="ARBA00023002"/>
    </source>
</evidence>
<evidence type="ECO:0000256" key="2">
    <source>
        <dbReference type="ARBA" id="ARBA00011017"/>
    </source>
</evidence>
<dbReference type="GO" id="GO:0006979">
    <property type="term" value="P:response to oxidative stress"/>
    <property type="evidence" value="ECO:0007669"/>
    <property type="project" value="InterPro"/>
</dbReference>
<comment type="function">
    <text evidence="5 9">Has an important function as a repair enzyme for proteins that have been inactivated by oxidation. Catalyzes the reversible oxidation-reduction of methionine sulfoxide in proteins to methionine.</text>
</comment>
<comment type="catalytic activity">
    <reaction evidence="6 9">
        <text>L-methionyl-[protein] + [thioredoxin]-disulfide + H2O = L-methionyl-(S)-S-oxide-[protein] + [thioredoxin]-dithiol</text>
        <dbReference type="Rhea" id="RHEA:14217"/>
        <dbReference type="Rhea" id="RHEA-COMP:10698"/>
        <dbReference type="Rhea" id="RHEA-COMP:10700"/>
        <dbReference type="Rhea" id="RHEA-COMP:12313"/>
        <dbReference type="Rhea" id="RHEA-COMP:12315"/>
        <dbReference type="ChEBI" id="CHEBI:15377"/>
        <dbReference type="ChEBI" id="CHEBI:16044"/>
        <dbReference type="ChEBI" id="CHEBI:29950"/>
        <dbReference type="ChEBI" id="CHEBI:44120"/>
        <dbReference type="ChEBI" id="CHEBI:50058"/>
        <dbReference type="EC" id="1.8.4.11"/>
    </reaction>
</comment>
<evidence type="ECO:0000256" key="7">
    <source>
        <dbReference type="ARBA" id="ARBA00048488"/>
    </source>
</evidence>
<evidence type="ECO:0000256" key="6">
    <source>
        <dbReference type="ARBA" id="ARBA00047806"/>
    </source>
</evidence>
<dbReference type="Proteomes" id="UP000045051">
    <property type="component" value="Unassembled WGS sequence"/>
</dbReference>
<evidence type="ECO:0000313" key="13">
    <source>
        <dbReference type="Proteomes" id="UP000038200"/>
    </source>
</evidence>
<protein>
    <recommendedName>
        <fullName evidence="9">Peptide methionine sulfoxide reductase MsrA</fullName>
        <shortName evidence="9">Protein-methionine-S-oxide reductase</shortName>
        <ecNumber evidence="9">1.8.4.11</ecNumber>
    </recommendedName>
    <alternativeName>
        <fullName evidence="9">Peptide-methionine (S)-S-oxide reductase</fullName>
        <shortName evidence="9">Peptide Met(O) reductase</shortName>
    </alternativeName>
</protein>
<dbReference type="RefSeq" id="WP_052458053.1">
    <property type="nucleotide sequence ID" value="NZ_BOQK01000011.1"/>
</dbReference>
<keyword evidence="3 9" id="KW-0560">Oxidoreductase</keyword>
<evidence type="ECO:0000256" key="1">
    <source>
        <dbReference type="ARBA" id="ARBA00008076"/>
    </source>
</evidence>